<evidence type="ECO:0000313" key="5">
    <source>
        <dbReference type="EMBL" id="KAK0645208.1"/>
    </source>
</evidence>
<dbReference type="GO" id="GO:0016020">
    <property type="term" value="C:membrane"/>
    <property type="evidence" value="ECO:0007669"/>
    <property type="project" value="TreeGrafter"/>
</dbReference>
<dbReference type="Gene3D" id="3.40.50.300">
    <property type="entry name" value="P-loop containing nucleotide triphosphate hydrolases"/>
    <property type="match status" value="1"/>
</dbReference>
<evidence type="ECO:0000256" key="4">
    <source>
        <dbReference type="SAM" id="Phobius"/>
    </source>
</evidence>
<keyword evidence="2" id="KW-0067">ATP-binding</keyword>
<organism evidence="5 6">
    <name type="scientific">Lasiodiplodia hormozganensis</name>
    <dbReference type="NCBI Taxonomy" id="869390"/>
    <lineage>
        <taxon>Eukaryota</taxon>
        <taxon>Fungi</taxon>
        <taxon>Dikarya</taxon>
        <taxon>Ascomycota</taxon>
        <taxon>Pezizomycotina</taxon>
        <taxon>Dothideomycetes</taxon>
        <taxon>Dothideomycetes incertae sedis</taxon>
        <taxon>Botryosphaeriales</taxon>
        <taxon>Botryosphaeriaceae</taxon>
        <taxon>Lasiodiplodia</taxon>
    </lineage>
</organism>
<protein>
    <submittedName>
        <fullName evidence="5">Multidrug resistance-associated protein 9</fullName>
    </submittedName>
</protein>
<accession>A0AA39Y393</accession>
<keyword evidence="1" id="KW-0547">Nucleotide-binding</keyword>
<dbReference type="SUPFAM" id="SSF52540">
    <property type="entry name" value="P-loop containing nucleoside triphosphate hydrolases"/>
    <property type="match status" value="1"/>
</dbReference>
<dbReference type="EMBL" id="JAUJDW010000056">
    <property type="protein sequence ID" value="KAK0645208.1"/>
    <property type="molecule type" value="Genomic_DNA"/>
</dbReference>
<keyword evidence="6" id="KW-1185">Reference proteome</keyword>
<dbReference type="AlphaFoldDB" id="A0AA39Y393"/>
<sequence length="666" mass="71706">MDLCRRGYTVVGRLGVECLDRSKRLPKPETTKSYADMNTQLFVLLARRPLLAGFRLLFTADRERVKRADAARNALVCAVGANAGPIQRLAWEKALARNLQQCRAERTQLVWRIAIIDCAVQTLHAHCYAEIIHACGIASILDQLPYGDETILEEDCALSRDHQKRIGLARALYADAPVILLDGVPASADIFDRAVVGLASGKCRIIATRIPAVLRQCGRVVTLRDGRFEAEYNPKLDSQSLNDVIQGVAAESDADADDEQYVVPSRTGFKLEDKKMNKESGWRSYLKAADSRMLIIVLGMPYLGTAMGHLWIFWSFGGAQSSNGGSIRNDDRCIANQHTPASGRLLFHAASQFAFFVGMSVITERASRGLYTNAATATILETSRKALGRRRRTELLVTEATVLDEPFSNQLARLLLMIGRLAASFATIMVVAPRVVGGASRKQILLFAFAAAIYYASSAFSHLSHAASGARPSAPNQPHSAGGPQRHYTAAVSSLTSSVAGSATIHAHSAESLVVAELRGRLDTWVNARAAWARSDAVAALKAGSVGVAALVASVAIALLAAASGGGGGDKNARELGVVLVQGWAASQTAAEVPRLWRAVFGRGFGVAARLGQVGREIHGDLADQSQPGRGVVAFEEVRTFSHQYLFPPAVEWRSTRGKSWLLNTG</sequence>
<dbReference type="PANTHER" id="PTHR24223">
    <property type="entry name" value="ATP-BINDING CASSETTE SUB-FAMILY C"/>
    <property type="match status" value="1"/>
</dbReference>
<evidence type="ECO:0000256" key="1">
    <source>
        <dbReference type="ARBA" id="ARBA00022741"/>
    </source>
</evidence>
<evidence type="ECO:0000313" key="6">
    <source>
        <dbReference type="Proteomes" id="UP001175001"/>
    </source>
</evidence>
<keyword evidence="4" id="KW-0472">Membrane</keyword>
<name>A0AA39Y393_9PEZI</name>
<comment type="caution">
    <text evidence="5">The sequence shown here is derived from an EMBL/GenBank/DDBJ whole genome shotgun (WGS) entry which is preliminary data.</text>
</comment>
<dbReference type="InterPro" id="IPR027417">
    <property type="entry name" value="P-loop_NTPase"/>
</dbReference>
<evidence type="ECO:0000256" key="2">
    <source>
        <dbReference type="ARBA" id="ARBA00022840"/>
    </source>
</evidence>
<feature type="transmembrane region" description="Helical" evidence="4">
    <location>
        <begin position="293"/>
        <end position="314"/>
    </location>
</feature>
<keyword evidence="4" id="KW-0812">Transmembrane</keyword>
<reference evidence="5" key="1">
    <citation type="submission" date="2023-06" db="EMBL/GenBank/DDBJ databases">
        <title>Multi-omics analyses reveal the molecular pathogenesis toolkit of Lasiodiplodia hormozganensis, a cross-kingdom pathogen.</title>
        <authorList>
            <person name="Felix C."/>
            <person name="Meneses R."/>
            <person name="Goncalves M.F.M."/>
            <person name="Tilleman L."/>
            <person name="Duarte A.S."/>
            <person name="Jorrin-Novo J.V."/>
            <person name="Van De Peer Y."/>
            <person name="Deforce D."/>
            <person name="Van Nieuwerburgh F."/>
            <person name="Esteves A.C."/>
            <person name="Alves A."/>
        </authorList>
    </citation>
    <scope>NUCLEOTIDE SEQUENCE</scope>
    <source>
        <strain evidence="5">CBS 339.90</strain>
    </source>
</reference>
<keyword evidence="4" id="KW-1133">Transmembrane helix</keyword>
<dbReference type="GO" id="GO:0005524">
    <property type="term" value="F:ATP binding"/>
    <property type="evidence" value="ECO:0007669"/>
    <property type="project" value="UniProtKB-KW"/>
</dbReference>
<feature type="transmembrane region" description="Helical" evidence="4">
    <location>
        <begin position="444"/>
        <end position="463"/>
    </location>
</feature>
<dbReference type="GO" id="GO:0042626">
    <property type="term" value="F:ATPase-coupled transmembrane transporter activity"/>
    <property type="evidence" value="ECO:0007669"/>
    <property type="project" value="TreeGrafter"/>
</dbReference>
<dbReference type="Proteomes" id="UP001175001">
    <property type="component" value="Unassembled WGS sequence"/>
</dbReference>
<gene>
    <name evidence="5" type="primary">Abcc12</name>
    <name evidence="5" type="ORF">DIS24_g8075</name>
</gene>
<feature type="region of interest" description="Disordered" evidence="3">
    <location>
        <begin position="467"/>
        <end position="487"/>
    </location>
</feature>
<feature type="transmembrane region" description="Helical" evidence="4">
    <location>
        <begin position="411"/>
        <end position="432"/>
    </location>
</feature>
<evidence type="ECO:0000256" key="3">
    <source>
        <dbReference type="SAM" id="MobiDB-lite"/>
    </source>
</evidence>
<proteinExistence type="predicted"/>
<dbReference type="InterPro" id="IPR050173">
    <property type="entry name" value="ABC_transporter_C-like"/>
</dbReference>